<comment type="subcellular location">
    <subcellularLocation>
        <location evidence="1">Cell membrane</location>
        <topology evidence="1">Peripheral membrane protein</topology>
    </subcellularLocation>
</comment>
<dbReference type="PROSITE" id="PS50893">
    <property type="entry name" value="ABC_TRANSPORTER_2"/>
    <property type="match status" value="2"/>
</dbReference>
<dbReference type="CDD" id="cd03215">
    <property type="entry name" value="ABC_Carb_Monos_II"/>
    <property type="match status" value="1"/>
</dbReference>
<dbReference type="Gene3D" id="3.40.50.300">
    <property type="entry name" value="P-loop containing nucleotide triphosphate hydrolases"/>
    <property type="match status" value="2"/>
</dbReference>
<dbReference type="PROSITE" id="PS00211">
    <property type="entry name" value="ABC_TRANSPORTER_1"/>
    <property type="match status" value="1"/>
</dbReference>
<protein>
    <submittedName>
        <fullName evidence="12">Sugar ABC transporter ATP-binding protein</fullName>
    </submittedName>
</protein>
<keyword evidence="9" id="KW-1278">Translocase</keyword>
<gene>
    <name evidence="12" type="ORF">CN311_18380</name>
</gene>
<evidence type="ECO:0000256" key="5">
    <source>
        <dbReference type="ARBA" id="ARBA00022597"/>
    </source>
</evidence>
<name>A0A2A6FD68_9HYPH</name>
<dbReference type="InterPro" id="IPR050107">
    <property type="entry name" value="ABC_carbohydrate_import_ATPase"/>
</dbReference>
<dbReference type="PANTHER" id="PTHR43790">
    <property type="entry name" value="CARBOHYDRATE TRANSPORT ATP-BINDING PROTEIN MG119-RELATED"/>
    <property type="match status" value="1"/>
</dbReference>
<dbReference type="SUPFAM" id="SSF52540">
    <property type="entry name" value="P-loop containing nucleoside triphosphate hydrolases"/>
    <property type="match status" value="2"/>
</dbReference>
<dbReference type="GO" id="GO:0005524">
    <property type="term" value="F:ATP binding"/>
    <property type="evidence" value="ECO:0007669"/>
    <property type="project" value="UniProtKB-KW"/>
</dbReference>
<evidence type="ECO:0000313" key="12">
    <source>
        <dbReference type="EMBL" id="PDQ19626.1"/>
    </source>
</evidence>
<keyword evidence="7" id="KW-0547">Nucleotide-binding</keyword>
<keyword evidence="10" id="KW-0472">Membrane</keyword>
<keyword evidence="13" id="KW-1185">Reference proteome</keyword>
<evidence type="ECO:0000313" key="13">
    <source>
        <dbReference type="Proteomes" id="UP000219182"/>
    </source>
</evidence>
<keyword evidence="8 12" id="KW-0067">ATP-binding</keyword>
<evidence type="ECO:0000256" key="9">
    <source>
        <dbReference type="ARBA" id="ARBA00022967"/>
    </source>
</evidence>
<evidence type="ECO:0000256" key="10">
    <source>
        <dbReference type="ARBA" id="ARBA00023136"/>
    </source>
</evidence>
<evidence type="ECO:0000256" key="8">
    <source>
        <dbReference type="ARBA" id="ARBA00022840"/>
    </source>
</evidence>
<comment type="similarity">
    <text evidence="2">Belongs to the ABC transporter superfamily.</text>
</comment>
<evidence type="ECO:0000256" key="4">
    <source>
        <dbReference type="ARBA" id="ARBA00022475"/>
    </source>
</evidence>
<dbReference type="FunFam" id="3.40.50.300:FF:000127">
    <property type="entry name" value="Ribose import ATP-binding protein RbsA"/>
    <property type="match status" value="1"/>
</dbReference>
<organism evidence="12 13">
    <name type="scientific">Mesorhizobium sanjuanii</name>
    <dbReference type="NCBI Taxonomy" id="2037900"/>
    <lineage>
        <taxon>Bacteria</taxon>
        <taxon>Pseudomonadati</taxon>
        <taxon>Pseudomonadota</taxon>
        <taxon>Alphaproteobacteria</taxon>
        <taxon>Hyphomicrobiales</taxon>
        <taxon>Phyllobacteriaceae</taxon>
        <taxon>Mesorhizobium</taxon>
    </lineage>
</organism>
<accession>A0A2A6FD68</accession>
<dbReference type="SMART" id="SM00382">
    <property type="entry name" value="AAA"/>
    <property type="match status" value="2"/>
</dbReference>
<dbReference type="Pfam" id="PF00005">
    <property type="entry name" value="ABC_tran"/>
    <property type="match status" value="2"/>
</dbReference>
<evidence type="ECO:0000259" key="11">
    <source>
        <dbReference type="PROSITE" id="PS50893"/>
    </source>
</evidence>
<evidence type="ECO:0000256" key="2">
    <source>
        <dbReference type="ARBA" id="ARBA00005417"/>
    </source>
</evidence>
<evidence type="ECO:0000256" key="6">
    <source>
        <dbReference type="ARBA" id="ARBA00022737"/>
    </source>
</evidence>
<keyword evidence="3" id="KW-0813">Transport</keyword>
<dbReference type="GO" id="GO:0005886">
    <property type="term" value="C:plasma membrane"/>
    <property type="evidence" value="ECO:0007669"/>
    <property type="project" value="UniProtKB-SubCell"/>
</dbReference>
<dbReference type="PANTHER" id="PTHR43790:SF9">
    <property type="entry name" value="GALACTOFURANOSE TRANSPORTER ATP-BINDING PROTEIN YTFR"/>
    <property type="match status" value="1"/>
</dbReference>
<dbReference type="InterPro" id="IPR027417">
    <property type="entry name" value="P-loop_NTPase"/>
</dbReference>
<dbReference type="CDD" id="cd03216">
    <property type="entry name" value="ABC_Carb_Monos_I"/>
    <property type="match status" value="1"/>
</dbReference>
<feature type="domain" description="ABC transporter" evidence="11">
    <location>
        <begin position="14"/>
        <end position="250"/>
    </location>
</feature>
<evidence type="ECO:0000256" key="7">
    <source>
        <dbReference type="ARBA" id="ARBA00022741"/>
    </source>
</evidence>
<evidence type="ECO:0000256" key="1">
    <source>
        <dbReference type="ARBA" id="ARBA00004202"/>
    </source>
</evidence>
<reference evidence="12 13" key="1">
    <citation type="submission" date="2017-09" db="EMBL/GenBank/DDBJ databases">
        <title>Mesorhizobum sanjuanii sp. nov. isolated from nodules of Lotus tenuis in saline-alkaline lowlands of Flooding Pampa.</title>
        <authorList>
            <person name="Sannazzaro A.I."/>
            <person name="Torres Tejerizo G.A."/>
            <person name="Fontana F."/>
            <person name="Cumpa Velazquez L.M."/>
            <person name="Hansen L."/>
            <person name="Pistorio M."/>
            <person name="Estrella M.J."/>
        </authorList>
    </citation>
    <scope>NUCLEOTIDE SEQUENCE [LARGE SCALE GENOMIC DNA]</scope>
    <source>
        <strain evidence="12 13">BSA136</strain>
    </source>
</reference>
<sequence>MAEAKTSTSQNAIVAMQRISKSFGANRVLSDISFEVMAGETHALLGENGAGKSTLMKILMGAYRTDEGRILFDGQDVTALSLRERIDRGIAMIFQELSVLPNRSVAENLFILREPLAFGRRVDSRKMVRDAQALIERYAFSLDPSARVGDLAFAQRQMVEILKAISRGAKLLVMDEPTSSLTIHEEETLFRTIGQLKQNGIGIVYISHRMADVLRLSDRISIIKDGRLVGPLDPSKTSIEDIAAMMSRPKGEVPLPTAAAPAKRQTATPVGTPALDIRHLATSRKLSDISFLIDPGEIVGVAGLVGSGRSTLAKALFGILPDVSGHIAVAGEPVQPGSVSRSIAAGIALVPEDRRLEGLVGGRSIEENLALPRLSDFSLAGPLGPMAKARITALFRQYRDDLNILCRGPLQKAQELSGGNQQKIVFAKWLAMKPKLLILDEPTSGVDVNAKRDMRELVRRTASEGVAVLLISSELEELLDLSDRILVMAQGRITRSIGSAHDETGLRALLQAEAARQTSVRAQGIAA</sequence>
<keyword evidence="5" id="KW-0762">Sugar transport</keyword>
<dbReference type="Proteomes" id="UP000219182">
    <property type="component" value="Unassembled WGS sequence"/>
</dbReference>
<comment type="caution">
    <text evidence="12">The sequence shown here is derived from an EMBL/GenBank/DDBJ whole genome shotgun (WGS) entry which is preliminary data.</text>
</comment>
<evidence type="ECO:0000256" key="3">
    <source>
        <dbReference type="ARBA" id="ARBA00022448"/>
    </source>
</evidence>
<feature type="domain" description="ABC transporter" evidence="11">
    <location>
        <begin position="270"/>
        <end position="515"/>
    </location>
</feature>
<dbReference type="InterPro" id="IPR003439">
    <property type="entry name" value="ABC_transporter-like_ATP-bd"/>
</dbReference>
<proteinExistence type="inferred from homology"/>
<dbReference type="InterPro" id="IPR017871">
    <property type="entry name" value="ABC_transporter-like_CS"/>
</dbReference>
<dbReference type="AlphaFoldDB" id="A0A2A6FD68"/>
<dbReference type="EMBL" id="NWQG01000116">
    <property type="protein sequence ID" value="PDQ19626.1"/>
    <property type="molecule type" value="Genomic_DNA"/>
</dbReference>
<dbReference type="InterPro" id="IPR003593">
    <property type="entry name" value="AAA+_ATPase"/>
</dbReference>
<dbReference type="GO" id="GO:0016887">
    <property type="term" value="F:ATP hydrolysis activity"/>
    <property type="evidence" value="ECO:0007669"/>
    <property type="project" value="InterPro"/>
</dbReference>
<keyword evidence="6" id="KW-0677">Repeat</keyword>
<keyword evidence="4" id="KW-1003">Cell membrane</keyword>